<dbReference type="Proteomes" id="UP000605676">
    <property type="component" value="Unassembled WGS sequence"/>
</dbReference>
<dbReference type="PROSITE" id="PS51257">
    <property type="entry name" value="PROKAR_LIPOPROTEIN"/>
    <property type="match status" value="1"/>
</dbReference>
<reference evidence="1 2" key="1">
    <citation type="submission" date="2021-01" db="EMBL/GenBank/DDBJ databases">
        <title>Carboxyliciviraga sp.nov., isolated from coastal sediments.</title>
        <authorList>
            <person name="Lu D."/>
            <person name="Zhang T."/>
        </authorList>
    </citation>
    <scope>NUCLEOTIDE SEQUENCE [LARGE SCALE GENOMIC DNA]</scope>
    <source>
        <strain evidence="1 2">N1Y132</strain>
    </source>
</reference>
<dbReference type="RefSeq" id="WP_200467019.1">
    <property type="nucleotide sequence ID" value="NZ_JAENRR010000093.1"/>
</dbReference>
<comment type="caution">
    <text evidence="1">The sequence shown here is derived from an EMBL/GenBank/DDBJ whole genome shotgun (WGS) entry which is preliminary data.</text>
</comment>
<gene>
    <name evidence="1" type="ORF">JIV24_20835</name>
</gene>
<keyword evidence="2" id="KW-1185">Reference proteome</keyword>
<sequence>MRNYNKTFNLYSLVCLIILLFSSCEKEEIEKFIEFRDFESVNVIKNGFPINNQEQAELVSFNESIWDIDKNIFIKSQEELHQQLTQFNFDINKEVNFENYFLLGVISRIGLVQQNIEYHSKLFINQESNKVKIQICNIQYGESIKHQDSFIPELHWFVIPKYLNDSEFIKEYKTERSKELMNLSIIEGVYKGTVNVQGNNNYAVKDVELTAQRVSKESSDMKYTMVIEAQNIELYGEFSIKFEDKFFAEGRGGWPTQKYFSNHWLNLSNYDKESNMIRASFQDLENSNHIYFVGTKNE</sequence>
<proteinExistence type="predicted"/>
<accession>A0ABS1HQA0</accession>
<evidence type="ECO:0000313" key="1">
    <source>
        <dbReference type="EMBL" id="MBK3519800.1"/>
    </source>
</evidence>
<name>A0ABS1HQA0_9BACT</name>
<dbReference type="EMBL" id="JAENRR010000093">
    <property type="protein sequence ID" value="MBK3519800.1"/>
    <property type="molecule type" value="Genomic_DNA"/>
</dbReference>
<evidence type="ECO:0000313" key="2">
    <source>
        <dbReference type="Proteomes" id="UP000605676"/>
    </source>
</evidence>
<protein>
    <recommendedName>
        <fullName evidence="3">Lipoprotein</fullName>
    </recommendedName>
</protein>
<evidence type="ECO:0008006" key="3">
    <source>
        <dbReference type="Google" id="ProtNLM"/>
    </source>
</evidence>
<organism evidence="1 2">
    <name type="scientific">Carboxylicivirga marina</name>
    <dbReference type="NCBI Taxonomy" id="2800988"/>
    <lineage>
        <taxon>Bacteria</taxon>
        <taxon>Pseudomonadati</taxon>
        <taxon>Bacteroidota</taxon>
        <taxon>Bacteroidia</taxon>
        <taxon>Marinilabiliales</taxon>
        <taxon>Marinilabiliaceae</taxon>
        <taxon>Carboxylicivirga</taxon>
    </lineage>
</organism>